<feature type="compositionally biased region" description="Polar residues" evidence="8">
    <location>
        <begin position="305"/>
        <end position="321"/>
    </location>
</feature>
<dbReference type="PANTHER" id="PTHR40626:SF13">
    <property type="entry name" value="RESPIRATION FACTOR 2-RELATED"/>
    <property type="match status" value="1"/>
</dbReference>
<feature type="compositionally biased region" description="Low complexity" evidence="8">
    <location>
        <begin position="213"/>
        <end position="234"/>
    </location>
</feature>
<dbReference type="FunFam" id="3.30.160.60:FF:000446">
    <property type="entry name" value="Zinc finger protein"/>
    <property type="match status" value="1"/>
</dbReference>
<dbReference type="RefSeq" id="XP_049264782.1">
    <property type="nucleotide sequence ID" value="XM_049405619.1"/>
</dbReference>
<evidence type="ECO:0000313" key="11">
    <source>
        <dbReference type="Proteomes" id="UP000694255"/>
    </source>
</evidence>
<evidence type="ECO:0000256" key="3">
    <source>
        <dbReference type="ARBA" id="ARBA00022737"/>
    </source>
</evidence>
<evidence type="ECO:0000256" key="4">
    <source>
        <dbReference type="ARBA" id="ARBA00022771"/>
    </source>
</evidence>
<dbReference type="GeneID" id="73468725"/>
<comment type="caution">
    <text evidence="10">The sequence shown here is derived from an EMBL/GenBank/DDBJ whole genome shotgun (WGS) entry which is preliminary data.</text>
</comment>
<feature type="compositionally biased region" description="Low complexity" evidence="8">
    <location>
        <begin position="139"/>
        <end position="149"/>
    </location>
</feature>
<keyword evidence="3" id="KW-0677">Repeat</keyword>
<dbReference type="InterPro" id="IPR013087">
    <property type="entry name" value="Znf_C2H2_type"/>
</dbReference>
<name>A0A8J5UYS3_9ASCO</name>
<keyword evidence="2" id="KW-0479">Metal-binding</keyword>
<protein>
    <recommendedName>
        <fullName evidence="9">C2H2-type domain-containing protein</fullName>
    </recommendedName>
</protein>
<dbReference type="InterPro" id="IPR051059">
    <property type="entry name" value="VerF-like"/>
</dbReference>
<evidence type="ECO:0000256" key="8">
    <source>
        <dbReference type="SAM" id="MobiDB-lite"/>
    </source>
</evidence>
<dbReference type="CDD" id="cd12148">
    <property type="entry name" value="fungal_TF_MHR"/>
    <property type="match status" value="1"/>
</dbReference>
<comment type="subcellular location">
    <subcellularLocation>
        <location evidence="1">Nucleus</location>
    </subcellularLocation>
</comment>
<feature type="compositionally biased region" description="Basic and acidic residues" evidence="8">
    <location>
        <begin position="179"/>
        <end position="189"/>
    </location>
</feature>
<sequence>MMNMQTSISQKSSISEASTPGGSTSTILGADHPSSSSSLPPTQPIPKKSQQIKTDKPRPHVCTLCTRAFARLEHLKRHERSHTNEKPFQCAACGRCFARRDLVLRHQQKLHASLPNVMRRGSSKDLDINEHIIVLHNNTNANAPLPNNLGLMSSSGGHHQQDSPEFSPGSGGSGSNNDFKPHFRTDLFEMSHSPISNGGGNGSGGGGIGPGGVSISPQPTTTSPVPTTSSQDSPRLSITLHSSSHRNSVSFGPPKTTNTPITATSTTTTTTTAASKNRRPSTISKPGQPSPLGDSPKRRGGSIVTGHNKTSPHSNKSTPTSIDEIPLQKSTSNNNNNSNYHLPSYIMNNYRHASYSAASGSSYTNNKDALDIAEHNVNLADSAPLQVEFATPQLHPHGDGGDEYHKMLDMSGFGLDWHNMDSLDLNDDGGKKVKSVKNLHNFFELHKGEEEDKKGDGEDAESKRSGSIATSHLQQQSQSLPVGSQVAPFEFSVHPPNDINMIQNLLDENSTTSSLPLDWKDAKRSVNYQSQKQDEMMSPPPESIKSDQGPPPSKKKKLGKSSNGHGRAASVAATTSFVNGNHGMPISISNNDTDWLKDLVTTPYHDVTIPIGDNHHHPHHQDSNVNTPGTSGGDFRGFLGSTSLVDDRIPENNSSVSSMFTKRQHELMHQLMGGNHHHHPQTAIAPNMDRSNSNVEYSVNLSSTFFLNETNFITAELRNRMISMSSIGDDKFPSLVDLNHYLQLYEFGFNKYFPFIHLPSLKNPMVDNIENIPLLLSIAAIGALYAYHDSNTLILFNLSKYHIQNFFEKEITLDNLQFKKVPLMAHQCLVLHIFISLFLNEPNMIDITSRQIKSMIGLIKSTNFNEPLEQLLIPPPTIPENMNNKNIDKTQQIIQNNFDYFIMAQSRIRTLHVFYMLQTVRSSLVGLPIYLNSKLLKSGNYCNNEKLWWCETSQSWYVMANKTYANGWTLIDVSNGVSMDTLTGYIHDSPNLGNKDIKLSHNNLLTMLLYVHEKLESEINNMSKPFSYLKWNIEHKPKLARWVNNWEVKYHKNHGTLKISTYNRGLLTARHELKLTLPLYSLVRIKLELHLTSILSPILNKNYEMMNKTLDNLHYQESNYNVLTNSISHCRDVLQLWVYNIETINYDVRETSLRTPVFFCVCLFISSLIISTYLDYIEKNCGHRDISNLELLNWFKCQEILIKVEKVLSPSLKSSYSELLTRHVKDSPMNEYEVKKIMEMSVAREACDDELSQGINVDMNTEKGLELNKKIREDIIKVQLSMKSIQLGIRILADAPVWPVAMGFAEALQKRAVHLIDEHK</sequence>
<feature type="compositionally biased region" description="Low complexity" evidence="8">
    <location>
        <begin position="256"/>
        <end position="274"/>
    </location>
</feature>
<dbReference type="Pfam" id="PF00096">
    <property type="entry name" value="zf-C2H2"/>
    <property type="match status" value="1"/>
</dbReference>
<dbReference type="SMART" id="SM00355">
    <property type="entry name" value="ZnF_C2H2"/>
    <property type="match status" value="2"/>
</dbReference>
<evidence type="ECO:0000256" key="5">
    <source>
        <dbReference type="ARBA" id="ARBA00022833"/>
    </source>
</evidence>
<evidence type="ECO:0000256" key="2">
    <source>
        <dbReference type="ARBA" id="ARBA00022723"/>
    </source>
</evidence>
<dbReference type="PROSITE" id="PS50157">
    <property type="entry name" value="ZINC_FINGER_C2H2_2"/>
    <property type="match status" value="2"/>
</dbReference>
<feature type="region of interest" description="Disordered" evidence="8">
    <location>
        <begin position="139"/>
        <end position="338"/>
    </location>
</feature>
<feature type="compositionally biased region" description="Polar residues" evidence="8">
    <location>
        <begin position="465"/>
        <end position="482"/>
    </location>
</feature>
<keyword evidence="6" id="KW-0539">Nucleus</keyword>
<organism evidence="10 11">
    <name type="scientific">[Candida] subhashii</name>
    <dbReference type="NCBI Taxonomy" id="561895"/>
    <lineage>
        <taxon>Eukaryota</taxon>
        <taxon>Fungi</taxon>
        <taxon>Dikarya</taxon>
        <taxon>Ascomycota</taxon>
        <taxon>Saccharomycotina</taxon>
        <taxon>Pichiomycetes</taxon>
        <taxon>Debaryomycetaceae</taxon>
        <taxon>Spathaspora</taxon>
    </lineage>
</organism>
<dbReference type="GO" id="GO:0000978">
    <property type="term" value="F:RNA polymerase II cis-regulatory region sequence-specific DNA binding"/>
    <property type="evidence" value="ECO:0007669"/>
    <property type="project" value="InterPro"/>
</dbReference>
<dbReference type="GO" id="GO:0008270">
    <property type="term" value="F:zinc ion binding"/>
    <property type="evidence" value="ECO:0007669"/>
    <property type="project" value="UniProtKB-KW"/>
</dbReference>
<dbReference type="GO" id="GO:0000785">
    <property type="term" value="C:chromatin"/>
    <property type="evidence" value="ECO:0007669"/>
    <property type="project" value="TreeGrafter"/>
</dbReference>
<dbReference type="EMBL" id="JAGSYN010000074">
    <property type="protein sequence ID" value="KAG7664550.1"/>
    <property type="molecule type" value="Genomic_DNA"/>
</dbReference>
<feature type="compositionally biased region" description="Gly residues" evidence="8">
    <location>
        <begin position="197"/>
        <end position="212"/>
    </location>
</feature>
<feature type="region of interest" description="Disordered" evidence="8">
    <location>
        <begin position="1"/>
        <end position="57"/>
    </location>
</feature>
<dbReference type="FunFam" id="3.30.160.60:FF:002058">
    <property type="entry name" value="YML081W-like protein"/>
    <property type="match status" value="1"/>
</dbReference>
<feature type="domain" description="C2H2-type" evidence="9">
    <location>
        <begin position="60"/>
        <end position="87"/>
    </location>
</feature>
<dbReference type="Proteomes" id="UP000694255">
    <property type="component" value="Unassembled WGS sequence"/>
</dbReference>
<dbReference type="GO" id="GO:0005634">
    <property type="term" value="C:nucleus"/>
    <property type="evidence" value="ECO:0007669"/>
    <property type="project" value="UniProtKB-SubCell"/>
</dbReference>
<feature type="region of interest" description="Disordered" evidence="8">
    <location>
        <begin position="447"/>
        <end position="483"/>
    </location>
</feature>
<accession>A0A8J5UYS3</accession>
<evidence type="ECO:0000259" key="9">
    <source>
        <dbReference type="PROSITE" id="PS50157"/>
    </source>
</evidence>
<feature type="compositionally biased region" description="Basic and acidic residues" evidence="8">
    <location>
        <begin position="447"/>
        <end position="464"/>
    </location>
</feature>
<dbReference type="GO" id="GO:0000981">
    <property type="term" value="F:DNA-binding transcription factor activity, RNA polymerase II-specific"/>
    <property type="evidence" value="ECO:0007669"/>
    <property type="project" value="InterPro"/>
</dbReference>
<evidence type="ECO:0000256" key="6">
    <source>
        <dbReference type="ARBA" id="ARBA00023242"/>
    </source>
</evidence>
<proteinExistence type="predicted"/>
<evidence type="ECO:0000256" key="1">
    <source>
        <dbReference type="ARBA" id="ARBA00004123"/>
    </source>
</evidence>
<dbReference type="OrthoDB" id="6077919at2759"/>
<evidence type="ECO:0000256" key="7">
    <source>
        <dbReference type="PROSITE-ProRule" id="PRU00042"/>
    </source>
</evidence>
<keyword evidence="4 7" id="KW-0863">Zinc-finger</keyword>
<evidence type="ECO:0000313" key="10">
    <source>
        <dbReference type="EMBL" id="KAG7664550.1"/>
    </source>
</evidence>
<keyword evidence="5" id="KW-0862">Zinc</keyword>
<gene>
    <name evidence="10" type="ORF">J8A68_001924</name>
</gene>
<feature type="compositionally biased region" description="Polar residues" evidence="8">
    <location>
        <begin position="239"/>
        <end position="250"/>
    </location>
</feature>
<keyword evidence="11" id="KW-1185">Reference proteome</keyword>
<dbReference type="PANTHER" id="PTHR40626">
    <property type="entry name" value="MIP31509P"/>
    <property type="match status" value="1"/>
</dbReference>
<dbReference type="PROSITE" id="PS00028">
    <property type="entry name" value="ZINC_FINGER_C2H2_1"/>
    <property type="match status" value="2"/>
</dbReference>
<feature type="domain" description="C2H2-type" evidence="9">
    <location>
        <begin position="88"/>
        <end position="116"/>
    </location>
</feature>
<feature type="compositionally biased region" description="Low complexity" evidence="8">
    <location>
        <begin position="1"/>
        <end position="19"/>
    </location>
</feature>
<reference evidence="10 11" key="1">
    <citation type="journal article" date="2021" name="DNA Res.">
        <title>Genome analysis of Candida subhashii reveals its hybrid nature and dual mitochondrial genome conformations.</title>
        <authorList>
            <person name="Mixao V."/>
            <person name="Hegedusova E."/>
            <person name="Saus E."/>
            <person name="Pryszcz L.P."/>
            <person name="Cillingova A."/>
            <person name="Nosek J."/>
            <person name="Gabaldon T."/>
        </authorList>
    </citation>
    <scope>NUCLEOTIDE SEQUENCE [LARGE SCALE GENOMIC DNA]</scope>
    <source>
        <strain evidence="10 11">CBS 10753</strain>
    </source>
</reference>
<feature type="region of interest" description="Disordered" evidence="8">
    <location>
        <begin position="527"/>
        <end position="569"/>
    </location>
</feature>